<dbReference type="CDD" id="cd17039">
    <property type="entry name" value="Ubl_ubiquitin_like"/>
    <property type="match status" value="1"/>
</dbReference>
<dbReference type="GO" id="GO:0006412">
    <property type="term" value="P:translation"/>
    <property type="evidence" value="ECO:0007669"/>
    <property type="project" value="InterPro"/>
</dbReference>
<dbReference type="GO" id="GO:0005840">
    <property type="term" value="C:ribosome"/>
    <property type="evidence" value="ECO:0007669"/>
    <property type="project" value="UniProtKB-KW"/>
</dbReference>
<evidence type="ECO:0000313" key="11">
    <source>
        <dbReference type="Proteomes" id="UP000011087"/>
    </source>
</evidence>
<keyword evidence="3" id="KW-1017">Isopeptide bond</keyword>
<sequence length="181" mass="20203">MPSVYVRTLSSVAEASKTGSVKDLKNFLEETQGIPADEQRISYCGHIFEDDELLEELEDKITLDMTLDLEGGGKKRKKKTYTKPKKIKAKHKKVKLAVLKYYRVDQSGKVERLRNECTKQCGAGTFMSNHFNRHYCGKCHFTLMLVNPGRDPALDKKKDAPKEDAAAAAAAAAPAKGKKKK</sequence>
<dbReference type="Pfam" id="PF01599">
    <property type="entry name" value="Ribosomal_S27"/>
    <property type="match status" value="1"/>
</dbReference>
<dbReference type="InterPro" id="IPR029071">
    <property type="entry name" value="Ubiquitin-like_domsf"/>
</dbReference>
<evidence type="ECO:0000259" key="8">
    <source>
        <dbReference type="PROSITE" id="PS50053"/>
    </source>
</evidence>
<keyword evidence="5 9" id="KW-0689">Ribosomal protein</keyword>
<dbReference type="InterPro" id="IPR000626">
    <property type="entry name" value="Ubiquitin-like_dom"/>
</dbReference>
<feature type="compositionally biased region" description="Low complexity" evidence="7">
    <location>
        <begin position="166"/>
        <end position="175"/>
    </location>
</feature>
<accession>L1IRB4</accession>
<dbReference type="GeneID" id="17295085"/>
<dbReference type="EnsemblProtists" id="EKX38365">
    <property type="protein sequence ID" value="EKX38365"/>
    <property type="gene ID" value="GUITHDRAFT_89401"/>
</dbReference>
<gene>
    <name evidence="9" type="ORF">GUITHDRAFT_89401</name>
</gene>
<reference evidence="10" key="3">
    <citation type="submission" date="2016-03" db="UniProtKB">
        <authorList>
            <consortium name="EnsemblProtists"/>
        </authorList>
    </citation>
    <scope>IDENTIFICATION</scope>
</reference>
<evidence type="ECO:0000256" key="2">
    <source>
        <dbReference type="ARBA" id="ARBA00009891"/>
    </source>
</evidence>
<feature type="domain" description="Ubiquitin-like" evidence="8">
    <location>
        <begin position="2"/>
        <end position="57"/>
    </location>
</feature>
<dbReference type="Proteomes" id="UP000011087">
    <property type="component" value="Unassembled WGS sequence"/>
</dbReference>
<keyword evidence="6" id="KW-0687">Ribonucleoprotein</keyword>
<dbReference type="Gene3D" id="6.20.50.150">
    <property type="match status" value="1"/>
</dbReference>
<reference evidence="11" key="2">
    <citation type="submission" date="2012-11" db="EMBL/GenBank/DDBJ databases">
        <authorList>
            <person name="Kuo A."/>
            <person name="Curtis B.A."/>
            <person name="Tanifuji G."/>
            <person name="Burki F."/>
            <person name="Gruber A."/>
            <person name="Irimia M."/>
            <person name="Maruyama S."/>
            <person name="Arias M.C."/>
            <person name="Ball S.G."/>
            <person name="Gile G.H."/>
            <person name="Hirakawa Y."/>
            <person name="Hopkins J.F."/>
            <person name="Rensing S.A."/>
            <person name="Schmutz J."/>
            <person name="Symeonidi A."/>
            <person name="Elias M."/>
            <person name="Eveleigh R.J."/>
            <person name="Herman E.K."/>
            <person name="Klute M.J."/>
            <person name="Nakayama T."/>
            <person name="Obornik M."/>
            <person name="Reyes-Prieto A."/>
            <person name="Armbrust E.V."/>
            <person name="Aves S.J."/>
            <person name="Beiko R.G."/>
            <person name="Coutinho P."/>
            <person name="Dacks J.B."/>
            <person name="Durnford D.G."/>
            <person name="Fast N.M."/>
            <person name="Green B.R."/>
            <person name="Grisdale C."/>
            <person name="Hempe F."/>
            <person name="Henrissat B."/>
            <person name="Hoppner M.P."/>
            <person name="Ishida K.-I."/>
            <person name="Kim E."/>
            <person name="Koreny L."/>
            <person name="Kroth P.G."/>
            <person name="Liu Y."/>
            <person name="Malik S.-B."/>
            <person name="Maier U.G."/>
            <person name="McRose D."/>
            <person name="Mock T."/>
            <person name="Neilson J.A."/>
            <person name="Onodera N.T."/>
            <person name="Poole A.M."/>
            <person name="Pritham E.J."/>
            <person name="Richards T.A."/>
            <person name="Rocap G."/>
            <person name="Roy S.W."/>
            <person name="Sarai C."/>
            <person name="Schaack S."/>
            <person name="Shirato S."/>
            <person name="Slamovits C.H."/>
            <person name="Spencer D.F."/>
            <person name="Suzuki S."/>
            <person name="Worden A.Z."/>
            <person name="Zauner S."/>
            <person name="Barry K."/>
            <person name="Bell C."/>
            <person name="Bharti A.K."/>
            <person name="Crow J.A."/>
            <person name="Grimwood J."/>
            <person name="Kramer R."/>
            <person name="Lindquist E."/>
            <person name="Lucas S."/>
            <person name="Salamov A."/>
            <person name="McFadden G.I."/>
            <person name="Lane C.E."/>
            <person name="Keeling P.J."/>
            <person name="Gray M.W."/>
            <person name="Grigoriev I.V."/>
            <person name="Archibald J.M."/>
        </authorList>
    </citation>
    <scope>NUCLEOTIDE SEQUENCE</scope>
    <source>
        <strain evidence="11">CCMP2712</strain>
    </source>
</reference>
<organism evidence="9">
    <name type="scientific">Guillardia theta (strain CCMP2712)</name>
    <name type="common">Cryptophyte</name>
    <dbReference type="NCBI Taxonomy" id="905079"/>
    <lineage>
        <taxon>Eukaryota</taxon>
        <taxon>Cryptophyceae</taxon>
        <taxon>Pyrenomonadales</taxon>
        <taxon>Geminigeraceae</taxon>
        <taxon>Guillardia</taxon>
    </lineage>
</organism>
<keyword evidence="4" id="KW-0862">Zinc</keyword>
<dbReference type="KEGG" id="gtt:GUITHDRAFT_89401"/>
<protein>
    <submittedName>
        <fullName evidence="9">Ubiquitin_small subunit ribosomal protein S27Ae fusion protein</fullName>
    </submittedName>
</protein>
<reference evidence="9 11" key="1">
    <citation type="journal article" date="2012" name="Nature">
        <title>Algal genomes reveal evolutionary mosaicism and the fate of nucleomorphs.</title>
        <authorList>
            <consortium name="DOE Joint Genome Institute"/>
            <person name="Curtis B.A."/>
            <person name="Tanifuji G."/>
            <person name="Burki F."/>
            <person name="Gruber A."/>
            <person name="Irimia M."/>
            <person name="Maruyama S."/>
            <person name="Arias M.C."/>
            <person name="Ball S.G."/>
            <person name="Gile G.H."/>
            <person name="Hirakawa Y."/>
            <person name="Hopkins J.F."/>
            <person name="Kuo A."/>
            <person name="Rensing S.A."/>
            <person name="Schmutz J."/>
            <person name="Symeonidi A."/>
            <person name="Elias M."/>
            <person name="Eveleigh R.J."/>
            <person name="Herman E.K."/>
            <person name="Klute M.J."/>
            <person name="Nakayama T."/>
            <person name="Obornik M."/>
            <person name="Reyes-Prieto A."/>
            <person name="Armbrust E.V."/>
            <person name="Aves S.J."/>
            <person name="Beiko R.G."/>
            <person name="Coutinho P."/>
            <person name="Dacks J.B."/>
            <person name="Durnford D.G."/>
            <person name="Fast N.M."/>
            <person name="Green B.R."/>
            <person name="Grisdale C.J."/>
            <person name="Hempel F."/>
            <person name="Henrissat B."/>
            <person name="Hoppner M.P."/>
            <person name="Ishida K."/>
            <person name="Kim E."/>
            <person name="Koreny L."/>
            <person name="Kroth P.G."/>
            <person name="Liu Y."/>
            <person name="Malik S.B."/>
            <person name="Maier U.G."/>
            <person name="McRose D."/>
            <person name="Mock T."/>
            <person name="Neilson J.A."/>
            <person name="Onodera N.T."/>
            <person name="Poole A.M."/>
            <person name="Pritham E.J."/>
            <person name="Richards T.A."/>
            <person name="Rocap G."/>
            <person name="Roy S.W."/>
            <person name="Sarai C."/>
            <person name="Schaack S."/>
            <person name="Shirato S."/>
            <person name="Slamovits C.H."/>
            <person name="Spencer D.F."/>
            <person name="Suzuki S."/>
            <person name="Worden A.Z."/>
            <person name="Zauner S."/>
            <person name="Barry K."/>
            <person name="Bell C."/>
            <person name="Bharti A.K."/>
            <person name="Crow J.A."/>
            <person name="Grimwood J."/>
            <person name="Kramer R."/>
            <person name="Lindquist E."/>
            <person name="Lucas S."/>
            <person name="Salamov A."/>
            <person name="McFadden G.I."/>
            <person name="Lane C.E."/>
            <person name="Keeling P.J."/>
            <person name="Gray M.W."/>
            <person name="Grigoriev I.V."/>
            <person name="Archibald J.M."/>
        </authorList>
    </citation>
    <scope>NUCLEOTIDE SEQUENCE</scope>
    <source>
        <strain evidence="9 11">CCMP2712</strain>
    </source>
</reference>
<dbReference type="HOGENOM" id="CLU_010412_2_0_1"/>
<dbReference type="STRING" id="905079.L1IRB4"/>
<dbReference type="Pfam" id="PF00240">
    <property type="entry name" value="ubiquitin"/>
    <property type="match status" value="1"/>
</dbReference>
<proteinExistence type="inferred from homology"/>
<dbReference type="SUPFAM" id="SSF57829">
    <property type="entry name" value="Zn-binding ribosomal proteins"/>
    <property type="match status" value="1"/>
</dbReference>
<feature type="region of interest" description="Disordered" evidence="7">
    <location>
        <begin position="150"/>
        <end position="181"/>
    </location>
</feature>
<dbReference type="PaxDb" id="55529-EKX38365"/>
<dbReference type="Gene3D" id="3.10.20.90">
    <property type="entry name" value="Phosphatidylinositol 3-kinase Catalytic Subunit, Chain A, domain 1"/>
    <property type="match status" value="1"/>
</dbReference>
<dbReference type="InterPro" id="IPR002906">
    <property type="entry name" value="Ribosomal_eS31"/>
</dbReference>
<dbReference type="GO" id="GO:1990904">
    <property type="term" value="C:ribonucleoprotein complex"/>
    <property type="evidence" value="ECO:0007669"/>
    <property type="project" value="UniProtKB-KW"/>
</dbReference>
<comment type="similarity">
    <text evidence="2">In the C-terminal section; belongs to the eukaryotic ribosomal protein eS31 family.</text>
</comment>
<dbReference type="InterPro" id="IPR038582">
    <property type="entry name" value="Ribosomal_eS31_euk-type_sf"/>
</dbReference>
<dbReference type="SMART" id="SM01402">
    <property type="entry name" value="Ribosomal_S27"/>
    <property type="match status" value="1"/>
</dbReference>
<evidence type="ECO:0000313" key="9">
    <source>
        <dbReference type="EMBL" id="EKX38365.1"/>
    </source>
</evidence>
<dbReference type="EMBL" id="JH993049">
    <property type="protein sequence ID" value="EKX38365.1"/>
    <property type="molecule type" value="Genomic_DNA"/>
</dbReference>
<dbReference type="GO" id="GO:0003735">
    <property type="term" value="F:structural constituent of ribosome"/>
    <property type="evidence" value="ECO:0007669"/>
    <property type="project" value="InterPro"/>
</dbReference>
<evidence type="ECO:0000256" key="4">
    <source>
        <dbReference type="ARBA" id="ARBA00022833"/>
    </source>
</evidence>
<dbReference type="OMA" id="HANRHYC"/>
<dbReference type="InterPro" id="IPR011332">
    <property type="entry name" value="Ribosomal_zn-bd"/>
</dbReference>
<evidence type="ECO:0000256" key="6">
    <source>
        <dbReference type="ARBA" id="ARBA00023274"/>
    </source>
</evidence>
<feature type="compositionally biased region" description="Basic and acidic residues" evidence="7">
    <location>
        <begin position="152"/>
        <end position="165"/>
    </location>
</feature>
<dbReference type="AlphaFoldDB" id="L1IRB4"/>
<evidence type="ECO:0000256" key="5">
    <source>
        <dbReference type="ARBA" id="ARBA00022980"/>
    </source>
</evidence>
<dbReference type="SUPFAM" id="SSF54236">
    <property type="entry name" value="Ubiquitin-like"/>
    <property type="match status" value="1"/>
</dbReference>
<comment type="similarity">
    <text evidence="1">In the N-terminal section; belongs to the ubiquitin family.</text>
</comment>
<keyword evidence="11" id="KW-1185">Reference proteome</keyword>
<evidence type="ECO:0000256" key="7">
    <source>
        <dbReference type="SAM" id="MobiDB-lite"/>
    </source>
</evidence>
<dbReference type="OrthoDB" id="2013099at2759"/>
<dbReference type="eggNOG" id="KOG0004">
    <property type="taxonomic scope" value="Eukaryota"/>
</dbReference>
<dbReference type="RefSeq" id="XP_005825345.1">
    <property type="nucleotide sequence ID" value="XM_005825288.1"/>
</dbReference>
<evidence type="ECO:0000256" key="3">
    <source>
        <dbReference type="ARBA" id="ARBA00022499"/>
    </source>
</evidence>
<evidence type="ECO:0000256" key="1">
    <source>
        <dbReference type="ARBA" id="ARBA00008373"/>
    </source>
</evidence>
<name>L1IRB4_GUITC</name>
<dbReference type="PROSITE" id="PS50053">
    <property type="entry name" value="UBIQUITIN_2"/>
    <property type="match status" value="1"/>
</dbReference>
<evidence type="ECO:0000313" key="10">
    <source>
        <dbReference type="EnsemblProtists" id="EKX38365"/>
    </source>
</evidence>